<keyword evidence="1" id="KW-1133">Transmembrane helix</keyword>
<evidence type="ECO:0000313" key="2">
    <source>
        <dbReference type="EMBL" id="MCZ2722860.1"/>
    </source>
</evidence>
<evidence type="ECO:0000256" key="1">
    <source>
        <dbReference type="SAM" id="Phobius"/>
    </source>
</evidence>
<accession>A0ABT4JWW1</accession>
<reference evidence="2" key="1">
    <citation type="submission" date="2022-12" db="EMBL/GenBank/DDBJ databases">
        <title>Marinomonas 15G1-11 sp. nov, isolated from marine algae.</title>
        <authorList>
            <person name="Butt M."/>
            <person name="Choi D.G."/>
            <person name="Kim J.M."/>
            <person name="Lee J.K."/>
            <person name="Baek J.H."/>
            <person name="Jeon C.O."/>
        </authorList>
    </citation>
    <scope>NUCLEOTIDE SEQUENCE</scope>
    <source>
        <strain evidence="2">15G1-11</strain>
    </source>
</reference>
<name>A0ABT4JWW1_9GAMM</name>
<dbReference type="Proteomes" id="UP001149719">
    <property type="component" value="Unassembled WGS sequence"/>
</dbReference>
<keyword evidence="1" id="KW-0812">Transmembrane</keyword>
<proteinExistence type="predicted"/>
<evidence type="ECO:0008006" key="4">
    <source>
        <dbReference type="Google" id="ProtNLM"/>
    </source>
</evidence>
<sequence>MGQRGIFLIGFICVFLGAFGLYLQMQKAPVAVSNTVALEEEKKIRVILSNQDLIKGTPVKPEYFRYSYVSESDALENGIAEDLTIEFGPGMLLAKDMHKDEYLAYHFLLSPGDINYIDSQLAEGMSPYALEIAKDNFYGSGINVGDLIDIVVLTSDEENIGNSGRDGRIDSFRTLAVSPLITQAKVLNIDTLPETRQELSLTIELSREEIAKMIIATKIGLVEVFRSSPSVELSNTTRAKTQDVLSDYQSVLEYRGNKTPQ</sequence>
<keyword evidence="1" id="KW-0472">Membrane</keyword>
<protein>
    <recommendedName>
        <fullName evidence="4">Pilus assembly protein CpaB</fullName>
    </recommendedName>
</protein>
<keyword evidence="3" id="KW-1185">Reference proteome</keyword>
<comment type="caution">
    <text evidence="2">The sequence shown here is derived from an EMBL/GenBank/DDBJ whole genome shotgun (WGS) entry which is preliminary data.</text>
</comment>
<feature type="transmembrane region" description="Helical" evidence="1">
    <location>
        <begin position="6"/>
        <end position="23"/>
    </location>
</feature>
<dbReference type="EMBL" id="JAPUBN010000019">
    <property type="protein sequence ID" value="MCZ2722860.1"/>
    <property type="molecule type" value="Genomic_DNA"/>
</dbReference>
<organism evidence="2 3">
    <name type="scientific">Marinomonas phaeophyticola</name>
    <dbReference type="NCBI Taxonomy" id="3004091"/>
    <lineage>
        <taxon>Bacteria</taxon>
        <taxon>Pseudomonadati</taxon>
        <taxon>Pseudomonadota</taxon>
        <taxon>Gammaproteobacteria</taxon>
        <taxon>Oceanospirillales</taxon>
        <taxon>Oceanospirillaceae</taxon>
        <taxon>Marinomonas</taxon>
    </lineage>
</organism>
<gene>
    <name evidence="2" type="ORF">O1D97_14895</name>
</gene>
<evidence type="ECO:0000313" key="3">
    <source>
        <dbReference type="Proteomes" id="UP001149719"/>
    </source>
</evidence>
<dbReference type="RefSeq" id="WP_269126839.1">
    <property type="nucleotide sequence ID" value="NZ_JAPUBN010000019.1"/>
</dbReference>